<dbReference type="AlphaFoldDB" id="A0A9P6SVQ4"/>
<accession>A0A9P6SVQ4</accession>
<dbReference type="EMBL" id="JAAAID010002376">
    <property type="protein sequence ID" value="KAG0007387.1"/>
    <property type="molecule type" value="Genomic_DNA"/>
</dbReference>
<dbReference type="GO" id="GO:0005634">
    <property type="term" value="C:nucleus"/>
    <property type="evidence" value="ECO:0007669"/>
    <property type="project" value="UniProtKB-SubCell"/>
</dbReference>
<evidence type="ECO:0000313" key="7">
    <source>
        <dbReference type="Proteomes" id="UP000703661"/>
    </source>
</evidence>
<reference evidence="6" key="1">
    <citation type="journal article" date="2020" name="Fungal Divers.">
        <title>Resolving the Mortierellaceae phylogeny through synthesis of multi-gene phylogenetics and phylogenomics.</title>
        <authorList>
            <person name="Vandepol N."/>
            <person name="Liber J."/>
            <person name="Desiro A."/>
            <person name="Na H."/>
            <person name="Kennedy M."/>
            <person name="Barry K."/>
            <person name="Grigoriev I.V."/>
            <person name="Miller A.N."/>
            <person name="O'Donnell K."/>
            <person name="Stajich J.E."/>
            <person name="Bonito G."/>
        </authorList>
    </citation>
    <scope>NUCLEOTIDE SEQUENCE</scope>
    <source>
        <strain evidence="6">NRRL 2769</strain>
    </source>
</reference>
<dbReference type="Pfam" id="PF09302">
    <property type="entry name" value="XLF"/>
    <property type="match status" value="1"/>
</dbReference>
<evidence type="ECO:0000256" key="2">
    <source>
        <dbReference type="ARBA" id="ARBA00022763"/>
    </source>
</evidence>
<keyword evidence="3" id="KW-0234">DNA repair</keyword>
<dbReference type="GO" id="GO:0006303">
    <property type="term" value="P:double-strand break repair via nonhomologous end joining"/>
    <property type="evidence" value="ECO:0007669"/>
    <property type="project" value="UniProtKB-ARBA"/>
</dbReference>
<dbReference type="InterPro" id="IPR015381">
    <property type="entry name" value="XLF-like_N"/>
</dbReference>
<feature type="domain" description="XLF-like N-terminal" evidence="5">
    <location>
        <begin position="44"/>
        <end position="86"/>
    </location>
</feature>
<gene>
    <name evidence="6" type="ORF">BGZ80_004717</name>
</gene>
<organism evidence="6 7">
    <name type="scientific">Entomortierella chlamydospora</name>
    <dbReference type="NCBI Taxonomy" id="101097"/>
    <lineage>
        <taxon>Eukaryota</taxon>
        <taxon>Fungi</taxon>
        <taxon>Fungi incertae sedis</taxon>
        <taxon>Mucoromycota</taxon>
        <taxon>Mortierellomycotina</taxon>
        <taxon>Mortierellomycetes</taxon>
        <taxon>Mortierellales</taxon>
        <taxon>Mortierellaceae</taxon>
        <taxon>Entomortierella</taxon>
    </lineage>
</organism>
<name>A0A9P6SVQ4_9FUNG</name>
<sequence>MTRLNRKDNDLLRNQEWQLLFKPGPNNTSSSSSEIPPLPSRFAQDTFLVKSVFSESNEKYYLILVTNLKQFWYEKLQIEDIRERSK</sequence>
<evidence type="ECO:0000313" key="6">
    <source>
        <dbReference type="EMBL" id="KAG0007387.1"/>
    </source>
</evidence>
<comment type="subcellular location">
    <subcellularLocation>
        <location evidence="1">Nucleus</location>
    </subcellularLocation>
</comment>
<keyword evidence="4" id="KW-0539">Nucleus</keyword>
<feature type="non-terminal residue" evidence="6">
    <location>
        <position position="86"/>
    </location>
</feature>
<evidence type="ECO:0000256" key="1">
    <source>
        <dbReference type="ARBA" id="ARBA00004123"/>
    </source>
</evidence>
<dbReference type="Proteomes" id="UP000703661">
    <property type="component" value="Unassembled WGS sequence"/>
</dbReference>
<proteinExistence type="predicted"/>
<evidence type="ECO:0000256" key="3">
    <source>
        <dbReference type="ARBA" id="ARBA00023204"/>
    </source>
</evidence>
<dbReference type="InterPro" id="IPR038051">
    <property type="entry name" value="XRCC4-like_N_sf"/>
</dbReference>
<evidence type="ECO:0000256" key="4">
    <source>
        <dbReference type="ARBA" id="ARBA00023242"/>
    </source>
</evidence>
<comment type="caution">
    <text evidence="6">The sequence shown here is derived from an EMBL/GenBank/DDBJ whole genome shotgun (WGS) entry which is preliminary data.</text>
</comment>
<evidence type="ECO:0000259" key="5">
    <source>
        <dbReference type="Pfam" id="PF09302"/>
    </source>
</evidence>
<keyword evidence="7" id="KW-1185">Reference proteome</keyword>
<dbReference type="Gene3D" id="2.170.210.10">
    <property type="entry name" value="DNA double-strand break repair and VJ recombination XRCC4, N-terminal"/>
    <property type="match status" value="1"/>
</dbReference>
<keyword evidence="2" id="KW-0227">DNA damage</keyword>
<protein>
    <recommendedName>
        <fullName evidence="5">XLF-like N-terminal domain-containing protein</fullName>
    </recommendedName>
</protein>